<dbReference type="Proteomes" id="UP000075517">
    <property type="component" value="Unassembled WGS sequence"/>
</dbReference>
<gene>
    <name evidence="3" type="primary">ureF</name>
    <name evidence="4" type="ORF">B4114_1632</name>
</gene>
<comment type="caution">
    <text evidence="4">The sequence shown here is derived from an EMBL/GenBank/DDBJ whole genome shotgun (WGS) entry which is preliminary data.</text>
</comment>
<dbReference type="InterPro" id="IPR038277">
    <property type="entry name" value="UreF_sf"/>
</dbReference>
<evidence type="ECO:0000313" key="4">
    <source>
        <dbReference type="EMBL" id="KYD33925.1"/>
    </source>
</evidence>
<dbReference type="AlphaFoldDB" id="A0A150NB57"/>
<protein>
    <recommendedName>
        <fullName evidence="3">Urease accessory protein UreF</fullName>
    </recommendedName>
</protein>
<organism evidence="4 5">
    <name type="scientific">Geobacillus stearothermophilus</name>
    <name type="common">Bacillus stearothermophilus</name>
    <dbReference type="NCBI Taxonomy" id="1422"/>
    <lineage>
        <taxon>Bacteria</taxon>
        <taxon>Bacillati</taxon>
        <taxon>Bacillota</taxon>
        <taxon>Bacilli</taxon>
        <taxon>Bacillales</taxon>
        <taxon>Anoxybacillaceae</taxon>
        <taxon>Geobacillus</taxon>
    </lineage>
</organism>
<evidence type="ECO:0000256" key="1">
    <source>
        <dbReference type="ARBA" id="ARBA00022988"/>
    </source>
</evidence>
<evidence type="ECO:0000256" key="3">
    <source>
        <dbReference type="HAMAP-Rule" id="MF_01385"/>
    </source>
</evidence>
<dbReference type="InterPro" id="IPR002639">
    <property type="entry name" value="UreF"/>
</dbReference>
<evidence type="ECO:0000313" key="5">
    <source>
        <dbReference type="Proteomes" id="UP000075517"/>
    </source>
</evidence>
<dbReference type="GO" id="GO:0005737">
    <property type="term" value="C:cytoplasm"/>
    <property type="evidence" value="ECO:0007669"/>
    <property type="project" value="UniProtKB-SubCell"/>
</dbReference>
<keyword evidence="1 3" id="KW-0996">Nickel insertion</keyword>
<comment type="similarity">
    <text evidence="3">Belongs to the UreF family.</text>
</comment>
<keyword evidence="2 3" id="KW-0143">Chaperone</keyword>
<comment type="subcellular location">
    <subcellularLocation>
        <location evidence="3">Cytoplasm</location>
    </subcellularLocation>
</comment>
<dbReference type="HAMAP" id="MF_01385">
    <property type="entry name" value="UreF"/>
    <property type="match status" value="1"/>
</dbReference>
<dbReference type="EMBL" id="LQYY01000075">
    <property type="protein sequence ID" value="KYD33925.1"/>
    <property type="molecule type" value="Genomic_DNA"/>
</dbReference>
<dbReference type="PIRSF" id="PIRSF009467">
    <property type="entry name" value="Ureas_acces_UreF"/>
    <property type="match status" value="1"/>
</dbReference>
<evidence type="ECO:0000256" key="2">
    <source>
        <dbReference type="ARBA" id="ARBA00023186"/>
    </source>
</evidence>
<comment type="function">
    <text evidence="3">Required for maturation of urease via the functional incorporation of the urease nickel metallocenter.</text>
</comment>
<keyword evidence="3" id="KW-0963">Cytoplasm</keyword>
<dbReference type="GO" id="GO:0016151">
    <property type="term" value="F:nickel cation binding"/>
    <property type="evidence" value="ECO:0007669"/>
    <property type="project" value="UniProtKB-UniRule"/>
</dbReference>
<dbReference type="Gene3D" id="1.10.4190.10">
    <property type="entry name" value="Urease accessory protein UreF"/>
    <property type="match status" value="1"/>
</dbReference>
<dbReference type="PATRIC" id="fig|1422.17.peg.80"/>
<dbReference type="PANTHER" id="PTHR33620">
    <property type="entry name" value="UREASE ACCESSORY PROTEIN F"/>
    <property type="match status" value="1"/>
</dbReference>
<reference evidence="4 5" key="1">
    <citation type="submission" date="2016-01" db="EMBL/GenBank/DDBJ databases">
        <title>Draft Genome Sequences of Seven Thermophilic Sporeformers Isolated from Foods.</title>
        <authorList>
            <person name="Berendsen E.M."/>
            <person name="Wells-Bennik M.H."/>
            <person name="Krawcyk A.O."/>
            <person name="De Jong A."/>
            <person name="Holsappel S."/>
            <person name="Eijlander R.T."/>
            <person name="Kuipers O.P."/>
        </authorList>
    </citation>
    <scope>NUCLEOTIDE SEQUENCE [LARGE SCALE GENOMIC DNA]</scope>
    <source>
        <strain evidence="4 5">B4114</strain>
    </source>
</reference>
<dbReference type="RefSeq" id="WP_055357899.1">
    <property type="nucleotide sequence ID" value="NZ_LQYY01000075.1"/>
</dbReference>
<dbReference type="Pfam" id="PF01730">
    <property type="entry name" value="UreF"/>
    <property type="match status" value="1"/>
</dbReference>
<dbReference type="PANTHER" id="PTHR33620:SF1">
    <property type="entry name" value="UREASE ACCESSORY PROTEIN F"/>
    <property type="match status" value="1"/>
</dbReference>
<accession>A0A150NB57</accession>
<name>A0A150NB57_GEOSE</name>
<proteinExistence type="inferred from homology"/>
<comment type="subunit">
    <text evidence="3">UreD, UreF and UreG form a complex that acts as a GTP-hydrolysis-dependent molecular chaperone, activating the urease apoprotein by helping to assemble the nickel containing metallocenter of UreC. The UreE protein probably delivers the nickel.</text>
</comment>
<sequence>MTDQQLLWLLQLSDSNFPSGAFSHSFGFETYMYNEQICDAKTFGDVLVAYIQTQLTYTDGLACRIAYEQLEVDRMEGLRRLNDTLFALCLAKETREGTRMIGGRLWKLCRDIYGVDELDEIVQTTRSIHPAIVFAAVGRKIGAVKQTTVLTYLFASVQTMVQNAVRGIPLGQTDGQKLLVMAQPYLIHAASIIETLDEEELGAAAIGLEIAQMQHERLPVRLFMS</sequence>